<dbReference type="GO" id="GO:0008094">
    <property type="term" value="F:ATP-dependent activity, acting on DNA"/>
    <property type="evidence" value="ECO:0007669"/>
    <property type="project" value="TreeGrafter"/>
</dbReference>
<dbReference type="GO" id="GO:0006281">
    <property type="term" value="P:DNA repair"/>
    <property type="evidence" value="ECO:0007669"/>
    <property type="project" value="TreeGrafter"/>
</dbReference>
<dbReference type="AlphaFoldDB" id="A0A0D2U032"/>
<evidence type="ECO:0000256" key="2">
    <source>
        <dbReference type="ARBA" id="ARBA00022801"/>
    </source>
</evidence>
<dbReference type="GO" id="GO:0016787">
    <property type="term" value="F:hydrolase activity"/>
    <property type="evidence" value="ECO:0007669"/>
    <property type="project" value="UniProtKB-KW"/>
</dbReference>
<keyword evidence="1" id="KW-0547">Nucleotide-binding</keyword>
<dbReference type="GO" id="GO:0005524">
    <property type="term" value="F:ATP binding"/>
    <property type="evidence" value="ECO:0007669"/>
    <property type="project" value="UniProtKB-KW"/>
</dbReference>
<evidence type="ECO:0008006" key="6">
    <source>
        <dbReference type="Google" id="ProtNLM"/>
    </source>
</evidence>
<gene>
    <name evidence="4" type="ORF">CAOG_009288</name>
</gene>
<dbReference type="GO" id="GO:0005634">
    <property type="term" value="C:nucleus"/>
    <property type="evidence" value="ECO:0007669"/>
    <property type="project" value="TreeGrafter"/>
</dbReference>
<dbReference type="CDD" id="cd18793">
    <property type="entry name" value="SF2_C_SNF"/>
    <property type="match status" value="1"/>
</dbReference>
<sequence>MLWMKSWFADPWWNPMQEEQAIDRVHRIGQMREVIVERLVIPDTVEERVLLLQQNKQMLANAVLDEAGRAASQRLDLNDLMYLFGLRRD</sequence>
<dbReference type="InterPro" id="IPR049730">
    <property type="entry name" value="SNF2/RAD54-like_C"/>
</dbReference>
<evidence type="ECO:0000313" key="4">
    <source>
        <dbReference type="EMBL" id="KJE88536.1"/>
    </source>
</evidence>
<dbReference type="Gene3D" id="3.40.50.300">
    <property type="entry name" value="P-loop containing nucleotide triphosphate hydrolases"/>
    <property type="match status" value="1"/>
</dbReference>
<dbReference type="SUPFAM" id="SSF52540">
    <property type="entry name" value="P-loop containing nucleoside triphosphate hydrolases"/>
    <property type="match status" value="1"/>
</dbReference>
<organism evidence="4 5">
    <name type="scientific">Capsaspora owczarzaki (strain ATCC 30864)</name>
    <dbReference type="NCBI Taxonomy" id="595528"/>
    <lineage>
        <taxon>Eukaryota</taxon>
        <taxon>Filasterea</taxon>
        <taxon>Capsaspora</taxon>
    </lineage>
</organism>
<keyword evidence="2" id="KW-0378">Hydrolase</keyword>
<dbReference type="InParanoid" id="A0A0D2U032"/>
<dbReference type="EMBL" id="KE346360">
    <property type="protein sequence ID" value="KJE88536.1"/>
    <property type="molecule type" value="Genomic_DNA"/>
</dbReference>
<proteinExistence type="predicted"/>
<protein>
    <recommendedName>
        <fullName evidence="6">Helicase C-terminal domain-containing protein</fullName>
    </recommendedName>
</protein>
<evidence type="ECO:0000256" key="1">
    <source>
        <dbReference type="ARBA" id="ARBA00022741"/>
    </source>
</evidence>
<dbReference type="STRING" id="595528.A0A0D2U032"/>
<accession>A0A0D2U032</accession>
<evidence type="ECO:0000313" key="5">
    <source>
        <dbReference type="Proteomes" id="UP000008743"/>
    </source>
</evidence>
<dbReference type="PhylomeDB" id="A0A0D2U032"/>
<reference evidence="5" key="1">
    <citation type="submission" date="2011-02" db="EMBL/GenBank/DDBJ databases">
        <title>The Genome Sequence of Capsaspora owczarzaki ATCC 30864.</title>
        <authorList>
            <person name="Russ C."/>
            <person name="Cuomo C."/>
            <person name="Burger G."/>
            <person name="Gray M.W."/>
            <person name="Holland P.W.H."/>
            <person name="King N."/>
            <person name="Lang F.B.F."/>
            <person name="Roger A.J."/>
            <person name="Ruiz-Trillo I."/>
            <person name="Young S.K."/>
            <person name="Zeng Q."/>
            <person name="Gargeya S."/>
            <person name="Alvarado L."/>
            <person name="Berlin A."/>
            <person name="Chapman S.B."/>
            <person name="Chen Z."/>
            <person name="Freedman E."/>
            <person name="Gellesch M."/>
            <person name="Goldberg J."/>
            <person name="Griggs A."/>
            <person name="Gujja S."/>
            <person name="Heilman E."/>
            <person name="Heiman D."/>
            <person name="Howarth C."/>
            <person name="Mehta T."/>
            <person name="Neiman D."/>
            <person name="Pearson M."/>
            <person name="Roberts A."/>
            <person name="Saif S."/>
            <person name="Shea T."/>
            <person name="Shenoy N."/>
            <person name="Sisk P."/>
            <person name="Stolte C."/>
            <person name="Sykes S."/>
            <person name="White J."/>
            <person name="Yandava C."/>
            <person name="Haas B."/>
            <person name="Nusbaum C."/>
            <person name="Birren B."/>
        </authorList>
    </citation>
    <scope>NUCLEOTIDE SEQUENCE</scope>
    <source>
        <strain evidence="5">ATCC 30864</strain>
    </source>
</reference>
<dbReference type="InterPro" id="IPR050628">
    <property type="entry name" value="SNF2_RAD54_helicase_TF"/>
</dbReference>
<keyword evidence="5" id="KW-1185">Reference proteome</keyword>
<name>A0A0D2U032_CAPO3</name>
<keyword evidence="3" id="KW-0067">ATP-binding</keyword>
<dbReference type="PANTHER" id="PTHR45626">
    <property type="entry name" value="TRANSCRIPTION TERMINATION FACTOR 2-RELATED"/>
    <property type="match status" value="1"/>
</dbReference>
<dbReference type="Proteomes" id="UP000008743">
    <property type="component" value="Unassembled WGS sequence"/>
</dbReference>
<evidence type="ECO:0000256" key="3">
    <source>
        <dbReference type="ARBA" id="ARBA00022840"/>
    </source>
</evidence>
<dbReference type="InterPro" id="IPR027417">
    <property type="entry name" value="P-loop_NTPase"/>
</dbReference>
<dbReference type="OrthoDB" id="448448at2759"/>